<evidence type="ECO:0000313" key="2">
    <source>
        <dbReference type="Proteomes" id="UP000465241"/>
    </source>
</evidence>
<gene>
    <name evidence="1" type="ORF">MMUR_47710</name>
</gene>
<proteinExistence type="predicted"/>
<name>A0A7I9WSB1_9MYCO</name>
<dbReference type="Proteomes" id="UP000465241">
    <property type="component" value="Unassembled WGS sequence"/>
</dbReference>
<evidence type="ECO:0000313" key="1">
    <source>
        <dbReference type="EMBL" id="GFG60635.1"/>
    </source>
</evidence>
<dbReference type="AlphaFoldDB" id="A0A7I9WSB1"/>
<protein>
    <submittedName>
        <fullName evidence="1">Uncharacterized protein</fullName>
    </submittedName>
</protein>
<organism evidence="1 2">
    <name type="scientific">Mycolicibacterium murale</name>
    <dbReference type="NCBI Taxonomy" id="182220"/>
    <lineage>
        <taxon>Bacteria</taxon>
        <taxon>Bacillati</taxon>
        <taxon>Actinomycetota</taxon>
        <taxon>Actinomycetes</taxon>
        <taxon>Mycobacteriales</taxon>
        <taxon>Mycobacteriaceae</taxon>
        <taxon>Mycolicibacterium</taxon>
    </lineage>
</organism>
<dbReference type="EMBL" id="BLKT01000003">
    <property type="protein sequence ID" value="GFG60635.1"/>
    <property type="molecule type" value="Genomic_DNA"/>
</dbReference>
<reference evidence="1 2" key="1">
    <citation type="journal article" date="2019" name="Emerg. Microbes Infect.">
        <title>Comprehensive subspecies identification of 175 nontuberculous mycobacteria species based on 7547 genomic profiles.</title>
        <authorList>
            <person name="Matsumoto Y."/>
            <person name="Kinjo T."/>
            <person name="Motooka D."/>
            <person name="Nabeya D."/>
            <person name="Jung N."/>
            <person name="Uechi K."/>
            <person name="Horii T."/>
            <person name="Iida T."/>
            <person name="Fujita J."/>
            <person name="Nakamura S."/>
        </authorList>
    </citation>
    <scope>NUCLEOTIDE SEQUENCE [LARGE SCALE GENOMIC DNA]</scope>
    <source>
        <strain evidence="1 2">JCM 13392</strain>
    </source>
</reference>
<sequence>MPSEAVSRLGEFAVRVSSFPLRVERTTCGTESAAIELALESVRRLRSEGAASRIRSVEVRRVDDCRPVFSASYFDPEQGLSDAEAYAARVCGWHLPRDILNANYMASNARWRAGDGPWPQEWGPLPETCPSCGRRI</sequence>
<accession>A0A7I9WSB1</accession>
<keyword evidence="2" id="KW-1185">Reference proteome</keyword>
<comment type="caution">
    <text evidence="1">The sequence shown here is derived from an EMBL/GenBank/DDBJ whole genome shotgun (WGS) entry which is preliminary data.</text>
</comment>